<evidence type="ECO:0000256" key="4">
    <source>
        <dbReference type="ARBA" id="ARBA00016377"/>
    </source>
</evidence>
<dbReference type="PANTHER" id="PTHR11839:SF18">
    <property type="entry name" value="NUDIX HYDROLASE DOMAIN-CONTAINING PROTEIN"/>
    <property type="match status" value="1"/>
</dbReference>
<name>A0A7Y9UD35_9BURK</name>
<comment type="similarity">
    <text evidence="3">Belongs to the Nudix hydrolase family. NudK subfamily.</text>
</comment>
<proteinExistence type="inferred from homology"/>
<evidence type="ECO:0000259" key="8">
    <source>
        <dbReference type="PROSITE" id="PS51462"/>
    </source>
</evidence>
<dbReference type="GO" id="GO:0019693">
    <property type="term" value="P:ribose phosphate metabolic process"/>
    <property type="evidence" value="ECO:0007669"/>
    <property type="project" value="TreeGrafter"/>
</dbReference>
<gene>
    <name evidence="9" type="ORF">BDD16_003185</name>
</gene>
<dbReference type="GO" id="GO:0005829">
    <property type="term" value="C:cytosol"/>
    <property type="evidence" value="ECO:0007669"/>
    <property type="project" value="TreeGrafter"/>
</dbReference>
<dbReference type="InterPro" id="IPR015797">
    <property type="entry name" value="NUDIX_hydrolase-like_dom_sf"/>
</dbReference>
<dbReference type="PANTHER" id="PTHR11839">
    <property type="entry name" value="UDP/ADP-SUGAR PYROPHOSPHATASE"/>
    <property type="match status" value="1"/>
</dbReference>
<feature type="domain" description="Nudix hydrolase" evidence="8">
    <location>
        <begin position="50"/>
        <end position="181"/>
    </location>
</feature>
<evidence type="ECO:0000313" key="9">
    <source>
        <dbReference type="EMBL" id="NYG34199.1"/>
    </source>
</evidence>
<evidence type="ECO:0000256" key="6">
    <source>
        <dbReference type="ARBA" id="ARBA00032162"/>
    </source>
</evidence>
<dbReference type="Pfam" id="PF00293">
    <property type="entry name" value="NUDIX"/>
    <property type="match status" value="1"/>
</dbReference>
<dbReference type="Gene3D" id="3.90.79.10">
    <property type="entry name" value="Nucleoside Triphosphate Pyrophosphohydrolase"/>
    <property type="match status" value="1"/>
</dbReference>
<comment type="catalytic activity">
    <reaction evidence="1">
        <text>GDP-alpha-D-mannose + H2O = alpha-D-mannose 1-phosphate + GMP + 2 H(+)</text>
        <dbReference type="Rhea" id="RHEA:27978"/>
        <dbReference type="ChEBI" id="CHEBI:15377"/>
        <dbReference type="ChEBI" id="CHEBI:15378"/>
        <dbReference type="ChEBI" id="CHEBI:57527"/>
        <dbReference type="ChEBI" id="CHEBI:58115"/>
        <dbReference type="ChEBI" id="CHEBI:58409"/>
    </reaction>
</comment>
<keyword evidence="10" id="KW-1185">Reference proteome</keyword>
<accession>A0A7Y9UD35</accession>
<organism evidence="9 10">
    <name type="scientific">Sphaerotilus montanus</name>
    <dbReference type="NCBI Taxonomy" id="522889"/>
    <lineage>
        <taxon>Bacteria</taxon>
        <taxon>Pseudomonadati</taxon>
        <taxon>Pseudomonadota</taxon>
        <taxon>Betaproteobacteria</taxon>
        <taxon>Burkholderiales</taxon>
        <taxon>Sphaerotilaceae</taxon>
        <taxon>Sphaerotilus</taxon>
    </lineage>
</organism>
<evidence type="ECO:0000256" key="2">
    <source>
        <dbReference type="ARBA" id="ARBA00001946"/>
    </source>
</evidence>
<comment type="caution">
    <text evidence="9">The sequence shown here is derived from an EMBL/GenBank/DDBJ whole genome shotgun (WGS) entry which is preliminary data.</text>
</comment>
<dbReference type="PROSITE" id="PS51462">
    <property type="entry name" value="NUDIX"/>
    <property type="match status" value="1"/>
</dbReference>
<evidence type="ECO:0000256" key="1">
    <source>
        <dbReference type="ARBA" id="ARBA00000847"/>
    </source>
</evidence>
<dbReference type="AlphaFoldDB" id="A0A7Y9UD35"/>
<evidence type="ECO:0000256" key="5">
    <source>
        <dbReference type="ARBA" id="ARBA00022801"/>
    </source>
</evidence>
<dbReference type="Proteomes" id="UP000518288">
    <property type="component" value="Unassembled WGS sequence"/>
</dbReference>
<dbReference type="GO" id="GO:0016787">
    <property type="term" value="F:hydrolase activity"/>
    <property type="evidence" value="ECO:0007669"/>
    <property type="project" value="UniProtKB-KW"/>
</dbReference>
<evidence type="ECO:0000313" key="10">
    <source>
        <dbReference type="Proteomes" id="UP000518288"/>
    </source>
</evidence>
<protein>
    <recommendedName>
        <fullName evidence="4">GDP-mannose pyrophosphatase</fullName>
    </recommendedName>
    <alternativeName>
        <fullName evidence="6">GDP-mannose hydrolase</fullName>
    </alternativeName>
    <alternativeName>
        <fullName evidence="7">GDPMK</fullName>
    </alternativeName>
</protein>
<reference evidence="9 10" key="1">
    <citation type="submission" date="2020-07" db="EMBL/GenBank/DDBJ databases">
        <title>Genomic Encyclopedia of Archaeal and Bacterial Type Strains, Phase II (KMG-II): from individual species to whole genera.</title>
        <authorList>
            <person name="Goeker M."/>
        </authorList>
    </citation>
    <scope>NUCLEOTIDE SEQUENCE [LARGE SCALE GENOMIC DNA]</scope>
    <source>
        <strain evidence="9 10">DSM 21226</strain>
    </source>
</reference>
<dbReference type="EMBL" id="JACCFH010000001">
    <property type="protein sequence ID" value="NYG34199.1"/>
    <property type="molecule type" value="Genomic_DNA"/>
</dbReference>
<dbReference type="GO" id="GO:0006753">
    <property type="term" value="P:nucleoside phosphate metabolic process"/>
    <property type="evidence" value="ECO:0007669"/>
    <property type="project" value="TreeGrafter"/>
</dbReference>
<dbReference type="InterPro" id="IPR000086">
    <property type="entry name" value="NUDIX_hydrolase_dom"/>
</dbReference>
<dbReference type="RefSeq" id="WP_179634877.1">
    <property type="nucleotide sequence ID" value="NZ_CAXYYM010000070.1"/>
</dbReference>
<evidence type="ECO:0000256" key="7">
    <source>
        <dbReference type="ARBA" id="ARBA00032272"/>
    </source>
</evidence>
<comment type="cofactor">
    <cofactor evidence="2">
        <name>Mg(2+)</name>
        <dbReference type="ChEBI" id="CHEBI:18420"/>
    </cofactor>
</comment>
<evidence type="ECO:0000256" key="3">
    <source>
        <dbReference type="ARBA" id="ARBA00007275"/>
    </source>
</evidence>
<dbReference type="SUPFAM" id="SSF55811">
    <property type="entry name" value="Nudix"/>
    <property type="match status" value="1"/>
</dbReference>
<sequence length="207" mass="23403">MALLELDGLPADDAHLRETCVQSREAYRGRFLQVRQDDVSLPDGSTSYREYIVHPGAVMVVPVLDDGRLVMERQYRYPMHRAYLEFPAGKLEAGEPGIVCGVRELFEETGYRAAEWAYAGELHNAIAYSSERIEVWFARGLVAGERQLDAGEFLDVFAATEDDLAGWIADGSVTDAKTMVALLWLQQWRAGRWALTWKKAEDWGCDR</sequence>
<keyword evidence="5 9" id="KW-0378">Hydrolase</keyword>